<reference evidence="3 4" key="1">
    <citation type="journal article" date="2017" name="Arch. Microbiol.">
        <title>Mariprofundus micogutta sp. nov., a novel iron-oxidizing zetaproteobacterium isolated from a deep-sea hydrothermal field at the Bayonnaise knoll of the Izu-Ogasawara arc, and a description of Mariprofundales ord. nov. and Zetaproteobacteria classis nov.</title>
        <authorList>
            <person name="Makita H."/>
            <person name="Tanaka E."/>
            <person name="Mitsunobu S."/>
            <person name="Miyazaki M."/>
            <person name="Nunoura T."/>
            <person name="Uematsu K."/>
            <person name="Takaki Y."/>
            <person name="Nishi S."/>
            <person name="Shimamura S."/>
            <person name="Takai K."/>
        </authorList>
    </citation>
    <scope>NUCLEOTIDE SEQUENCE [LARGE SCALE GENOMIC DNA]</scope>
    <source>
        <strain evidence="3 4">ET2</strain>
    </source>
</reference>
<dbReference type="Pfam" id="PF13604">
    <property type="entry name" value="AAA_30"/>
    <property type="match status" value="1"/>
</dbReference>
<dbReference type="SUPFAM" id="SSF55464">
    <property type="entry name" value="Origin of replication-binding domain, RBD-like"/>
    <property type="match status" value="1"/>
</dbReference>
<dbReference type="OrthoDB" id="5294128at2"/>
<name>A0A1L8CK68_9PROT</name>
<dbReference type="CDD" id="cd17933">
    <property type="entry name" value="DEXSc_RecD-like"/>
    <property type="match status" value="1"/>
</dbReference>
<feature type="compositionally biased region" description="Low complexity" evidence="1">
    <location>
        <begin position="871"/>
        <end position="882"/>
    </location>
</feature>
<feature type="domain" description="TrwC relaxase" evidence="2">
    <location>
        <begin position="9"/>
        <end position="289"/>
    </location>
</feature>
<dbReference type="NCBIfam" id="NF041492">
    <property type="entry name" value="MobF"/>
    <property type="match status" value="1"/>
</dbReference>
<dbReference type="Gene3D" id="3.40.50.300">
    <property type="entry name" value="P-loop containing nucleotide triphosphate hydrolases"/>
    <property type="match status" value="2"/>
</dbReference>
<sequence length="895" mass="98056">MLSVSPIKNASYYENLARDDYYQKGGEPAGKYAGAGAEALGLKGTLSDGDLGKMLEGFNPKTGKAVATNAGENKRAGQDMCFSAPKSVSTVWASTTDAGLRDSIQQAQQRSVEKAIGYLEQNAAFIRRGHGGHDHEPAKLICATYEHSTSREQDPQLHTHTLVAAHGVGAESDDVRSLENRYLYQFQKAAGAVYRAELANEMKNLGFQVEQVEVQDEKGKSHLSFQVAGSSKELEQEWSKRREDIKNKMSEKGVSGAKAAEIAALDTRNTKQTVDRAELFQRWQNEAQAHEFNPEHIRNAELEINQPEFDSKQILEQATEQEAVFTKAQLHCAVAQQLQGIGTAEDIQERIEQLEQDGELISLGVNSESNLQQFTSREMLELEKGIADFAEHNQDSTAHKLSEQSLQQALETTAEEKGYALSGEQENAFRHITREGQVSVIQGQAGTGKSTLLAAANKAFEAEEFKVQGLALASKAATGLQEGSGIQSQTIHSYLIESENGRKNLDSKSILVVDEAGMVDTKLLGKITRQAEQAGAKVILVGDSQQLQSIGAGGTFSTVSDRIGKAELTEIFRQDSAADKQSLQALRQGDSKAFLAHMKAEGRLSITKSTTDAHKQMSDKFIASKAGIQDKIMIAGRRADVSSLNKMARQQLKEQGKLSVESSFKDSTEKTMKVAIGDRLRILKNNKQLGVSNGDLATVSDINITDSGDTVLSVETDSGKQVEINTTDYNNLTHGYCITAHASQGATVKEAYIYSSSFNSKEMAYVQGSRHKEHSEIFASEQEVGELAEKQLERAMARSTEKQTALEKYEEMQAEEQENKTPLEQAQDNAKEAGKDLDFDVSNTDSLSRSDNDQQQQQQADHSPELPEQEPPQNEQSSELEQGGNQVEMEVELAM</sequence>
<dbReference type="AlphaFoldDB" id="A0A1L8CK68"/>
<proteinExistence type="predicted"/>
<evidence type="ECO:0000256" key="1">
    <source>
        <dbReference type="SAM" id="MobiDB-lite"/>
    </source>
</evidence>
<dbReference type="STRING" id="1921010.MMIC_P0236"/>
<dbReference type="CDD" id="cd18809">
    <property type="entry name" value="SF1_C_RecD"/>
    <property type="match status" value="1"/>
</dbReference>
<evidence type="ECO:0000313" key="3">
    <source>
        <dbReference type="EMBL" id="GAV19302.1"/>
    </source>
</evidence>
<dbReference type="EMBL" id="BDFD01000001">
    <property type="protein sequence ID" value="GAV19302.1"/>
    <property type="molecule type" value="Genomic_DNA"/>
</dbReference>
<feature type="compositionally biased region" description="Basic and acidic residues" evidence="1">
    <location>
        <begin position="829"/>
        <end position="838"/>
    </location>
</feature>
<dbReference type="Proteomes" id="UP000231632">
    <property type="component" value="Unassembled WGS sequence"/>
</dbReference>
<feature type="compositionally biased region" description="Basic and acidic residues" evidence="1">
    <location>
        <begin position="810"/>
        <end position="821"/>
    </location>
</feature>
<organism evidence="3 4">
    <name type="scientific">Mariprofundus micogutta</name>
    <dbReference type="NCBI Taxonomy" id="1921010"/>
    <lineage>
        <taxon>Bacteria</taxon>
        <taxon>Pseudomonadati</taxon>
        <taxon>Pseudomonadota</taxon>
        <taxon>Candidatius Mariprofundia</taxon>
        <taxon>Mariprofundales</taxon>
        <taxon>Mariprofundaceae</taxon>
        <taxon>Mariprofundus</taxon>
    </lineage>
</organism>
<keyword evidence="4" id="KW-1185">Reference proteome</keyword>
<evidence type="ECO:0000313" key="4">
    <source>
        <dbReference type="Proteomes" id="UP000231632"/>
    </source>
</evidence>
<comment type="caution">
    <text evidence="3">The sequence shown here is derived from an EMBL/GenBank/DDBJ whole genome shotgun (WGS) entry which is preliminary data.</text>
</comment>
<feature type="region of interest" description="Disordered" evidence="1">
    <location>
        <begin position="810"/>
        <end position="895"/>
    </location>
</feature>
<dbReference type="NCBIfam" id="TIGR02686">
    <property type="entry name" value="relax_trwC"/>
    <property type="match status" value="1"/>
</dbReference>
<dbReference type="Pfam" id="PF08751">
    <property type="entry name" value="TrwC"/>
    <property type="match status" value="1"/>
</dbReference>
<dbReference type="SUPFAM" id="SSF52540">
    <property type="entry name" value="P-loop containing nucleoside triphosphate hydrolases"/>
    <property type="match status" value="2"/>
</dbReference>
<dbReference type="InterPro" id="IPR014862">
    <property type="entry name" value="TrwC"/>
</dbReference>
<dbReference type="InterPro" id="IPR014059">
    <property type="entry name" value="TraI/TrwC_relax"/>
</dbReference>
<dbReference type="Gene3D" id="2.30.30.940">
    <property type="match status" value="1"/>
</dbReference>
<gene>
    <name evidence="3" type="ORF">MMIC_P0236</name>
</gene>
<dbReference type="InterPro" id="IPR027417">
    <property type="entry name" value="P-loop_NTPase"/>
</dbReference>
<accession>A0A1L8CK68</accession>
<protein>
    <submittedName>
        <fullName evidence="3">Multifunctional conjugation protein TraI</fullName>
    </submittedName>
</protein>
<evidence type="ECO:0000259" key="2">
    <source>
        <dbReference type="Pfam" id="PF08751"/>
    </source>
</evidence>
<dbReference type="RefSeq" id="WP_072658479.1">
    <property type="nucleotide sequence ID" value="NZ_BDFD01000001.1"/>
</dbReference>